<evidence type="ECO:0000256" key="1">
    <source>
        <dbReference type="ARBA" id="ARBA00006484"/>
    </source>
</evidence>
<accession>A0A8J7RK48</accession>
<name>A0A8J7RK48_9HYPH</name>
<dbReference type="GO" id="GO:0048038">
    <property type="term" value="F:quinone binding"/>
    <property type="evidence" value="ECO:0007669"/>
    <property type="project" value="TreeGrafter"/>
</dbReference>
<dbReference type="PANTHER" id="PTHR42760:SF133">
    <property type="entry name" value="3-OXOACYL-[ACYL-CARRIER-PROTEIN] REDUCTASE"/>
    <property type="match status" value="1"/>
</dbReference>
<dbReference type="NCBIfam" id="NF005559">
    <property type="entry name" value="PRK07231.1"/>
    <property type="match status" value="1"/>
</dbReference>
<sequence length="259" mass="26910">MNHTGKIAVITGAARGIGRACAERLLADGAKVVMADIDEGGVKAAAAELGTEEHVRSVRTDVSQKDQVEALIEEAVKAFGRIDIMVNNAGIAMVQDFLEVTKADYDKVLSVNLEGAFWGTQAAGRQMIKQGGAGVIINMSSINSGLANPRVATYAITKGGMNQITGTAAVAFAPHGIRVVGVGPGTIDTDMIHTGFVSDASVKGILSRTPLGRYGTAAEVASVVSFLASDDASYITGETIYPDGGRRVLNYTVPVKEQG</sequence>
<dbReference type="InterPro" id="IPR020904">
    <property type="entry name" value="Sc_DH/Rdtase_CS"/>
</dbReference>
<protein>
    <submittedName>
        <fullName evidence="3">SDR family oxidoreductase</fullName>
    </submittedName>
</protein>
<dbReference type="Gene3D" id="3.40.50.720">
    <property type="entry name" value="NAD(P)-binding Rossmann-like Domain"/>
    <property type="match status" value="1"/>
</dbReference>
<reference evidence="3" key="1">
    <citation type="submission" date="2021-03" db="EMBL/GenBank/DDBJ databases">
        <title>Genome sequencing and assembly of Tianweitania sediminis.</title>
        <authorList>
            <person name="Chhetri G."/>
        </authorList>
    </citation>
    <scope>NUCLEOTIDE SEQUENCE</scope>
    <source>
        <strain evidence="3">Z8</strain>
    </source>
</reference>
<dbReference type="PRINTS" id="PR00081">
    <property type="entry name" value="GDHRDH"/>
</dbReference>
<evidence type="ECO:0000313" key="3">
    <source>
        <dbReference type="EMBL" id="MBP0439931.1"/>
    </source>
</evidence>
<keyword evidence="4" id="KW-1185">Reference proteome</keyword>
<dbReference type="Proteomes" id="UP000666240">
    <property type="component" value="Unassembled WGS sequence"/>
</dbReference>
<keyword evidence="2" id="KW-0560">Oxidoreductase</keyword>
<dbReference type="Pfam" id="PF13561">
    <property type="entry name" value="adh_short_C2"/>
    <property type="match status" value="1"/>
</dbReference>
<organism evidence="3 4">
    <name type="scientific">Tianweitania sediminis</name>
    <dbReference type="NCBI Taxonomy" id="1502156"/>
    <lineage>
        <taxon>Bacteria</taxon>
        <taxon>Pseudomonadati</taxon>
        <taxon>Pseudomonadota</taxon>
        <taxon>Alphaproteobacteria</taxon>
        <taxon>Hyphomicrobiales</taxon>
        <taxon>Phyllobacteriaceae</taxon>
        <taxon>Tianweitania</taxon>
    </lineage>
</organism>
<evidence type="ECO:0000256" key="2">
    <source>
        <dbReference type="ARBA" id="ARBA00023002"/>
    </source>
</evidence>
<dbReference type="InterPro" id="IPR036291">
    <property type="entry name" value="NAD(P)-bd_dom_sf"/>
</dbReference>
<dbReference type="GO" id="GO:0016616">
    <property type="term" value="F:oxidoreductase activity, acting on the CH-OH group of donors, NAD or NADP as acceptor"/>
    <property type="evidence" value="ECO:0007669"/>
    <property type="project" value="TreeGrafter"/>
</dbReference>
<dbReference type="GO" id="GO:0006633">
    <property type="term" value="P:fatty acid biosynthetic process"/>
    <property type="evidence" value="ECO:0007669"/>
    <property type="project" value="TreeGrafter"/>
</dbReference>
<gene>
    <name evidence="3" type="ORF">J5Y06_14830</name>
</gene>
<dbReference type="EMBL" id="JAGIYY010000004">
    <property type="protein sequence ID" value="MBP0439931.1"/>
    <property type="molecule type" value="Genomic_DNA"/>
</dbReference>
<dbReference type="PROSITE" id="PS00061">
    <property type="entry name" value="ADH_SHORT"/>
    <property type="match status" value="1"/>
</dbReference>
<dbReference type="PRINTS" id="PR00080">
    <property type="entry name" value="SDRFAMILY"/>
</dbReference>
<comment type="similarity">
    <text evidence="1">Belongs to the short-chain dehydrogenases/reductases (SDR) family.</text>
</comment>
<proteinExistence type="inferred from homology"/>
<dbReference type="PANTHER" id="PTHR42760">
    <property type="entry name" value="SHORT-CHAIN DEHYDROGENASES/REDUCTASES FAMILY MEMBER"/>
    <property type="match status" value="1"/>
</dbReference>
<dbReference type="CDD" id="cd05233">
    <property type="entry name" value="SDR_c"/>
    <property type="match status" value="1"/>
</dbReference>
<dbReference type="RefSeq" id="WP_209335949.1">
    <property type="nucleotide sequence ID" value="NZ_JAGIYY010000004.1"/>
</dbReference>
<dbReference type="InterPro" id="IPR002347">
    <property type="entry name" value="SDR_fam"/>
</dbReference>
<dbReference type="SUPFAM" id="SSF51735">
    <property type="entry name" value="NAD(P)-binding Rossmann-fold domains"/>
    <property type="match status" value="1"/>
</dbReference>
<dbReference type="AlphaFoldDB" id="A0A8J7RK48"/>
<evidence type="ECO:0000313" key="4">
    <source>
        <dbReference type="Proteomes" id="UP000666240"/>
    </source>
</evidence>
<dbReference type="FunFam" id="3.40.50.720:FF:000084">
    <property type="entry name" value="Short-chain dehydrogenase reductase"/>
    <property type="match status" value="1"/>
</dbReference>
<comment type="caution">
    <text evidence="3">The sequence shown here is derived from an EMBL/GenBank/DDBJ whole genome shotgun (WGS) entry which is preliminary data.</text>
</comment>